<dbReference type="AlphaFoldDB" id="A0A840QNJ0"/>
<dbReference type="EMBL" id="JACHHB010000004">
    <property type="protein sequence ID" value="MBB5172944.1"/>
    <property type="molecule type" value="Genomic_DNA"/>
</dbReference>
<protein>
    <submittedName>
        <fullName evidence="6">Iron complex transport system substrate-binding protein</fullName>
    </submittedName>
</protein>
<evidence type="ECO:0000313" key="6">
    <source>
        <dbReference type="EMBL" id="MBB5172944.1"/>
    </source>
</evidence>
<keyword evidence="2 4" id="KW-0732">Signal</keyword>
<dbReference type="SUPFAM" id="SSF53807">
    <property type="entry name" value="Helical backbone' metal receptor"/>
    <property type="match status" value="1"/>
</dbReference>
<dbReference type="PANTHER" id="PTHR30535:SF34">
    <property type="entry name" value="MOLYBDATE-BINDING PROTEIN MOLA"/>
    <property type="match status" value="1"/>
</dbReference>
<dbReference type="InterPro" id="IPR054828">
    <property type="entry name" value="Vit_B12_bind_prot"/>
</dbReference>
<feature type="domain" description="Fe/B12 periplasmic-binding" evidence="5">
    <location>
        <begin position="67"/>
        <end position="319"/>
    </location>
</feature>
<keyword evidence="3" id="KW-0175">Coiled coil</keyword>
<evidence type="ECO:0000256" key="1">
    <source>
        <dbReference type="ARBA" id="ARBA00008814"/>
    </source>
</evidence>
<accession>A0A840QNJ0</accession>
<organism evidence="6 7">
    <name type="scientific">Texcoconibacillus texcoconensis</name>
    <dbReference type="NCBI Taxonomy" id="1095777"/>
    <lineage>
        <taxon>Bacteria</taxon>
        <taxon>Bacillati</taxon>
        <taxon>Bacillota</taxon>
        <taxon>Bacilli</taxon>
        <taxon>Bacillales</taxon>
        <taxon>Bacillaceae</taxon>
        <taxon>Texcoconibacillus</taxon>
    </lineage>
</organism>
<feature type="chain" id="PRO_5038649082" evidence="4">
    <location>
        <begin position="26"/>
        <end position="320"/>
    </location>
</feature>
<comment type="caution">
    <text evidence="6">The sequence shown here is derived from an EMBL/GenBank/DDBJ whole genome shotgun (WGS) entry which is preliminary data.</text>
</comment>
<dbReference type="PROSITE" id="PS51257">
    <property type="entry name" value="PROKAR_LIPOPROTEIN"/>
    <property type="match status" value="1"/>
</dbReference>
<dbReference type="Proteomes" id="UP000551878">
    <property type="component" value="Unassembled WGS sequence"/>
</dbReference>
<evidence type="ECO:0000313" key="7">
    <source>
        <dbReference type="Proteomes" id="UP000551878"/>
    </source>
</evidence>
<dbReference type="Gene3D" id="3.40.50.1980">
    <property type="entry name" value="Nitrogenase molybdenum iron protein domain"/>
    <property type="match status" value="2"/>
</dbReference>
<reference evidence="6 7" key="1">
    <citation type="submission" date="2020-08" db="EMBL/GenBank/DDBJ databases">
        <title>Genomic Encyclopedia of Type Strains, Phase IV (KMG-IV): sequencing the most valuable type-strain genomes for metagenomic binning, comparative biology and taxonomic classification.</title>
        <authorList>
            <person name="Goeker M."/>
        </authorList>
    </citation>
    <scope>NUCLEOTIDE SEQUENCE [LARGE SCALE GENOMIC DNA]</scope>
    <source>
        <strain evidence="6 7">DSM 24696</strain>
    </source>
</reference>
<proteinExistence type="inferred from homology"/>
<evidence type="ECO:0000256" key="4">
    <source>
        <dbReference type="SAM" id="SignalP"/>
    </source>
</evidence>
<keyword evidence="7" id="KW-1185">Reference proteome</keyword>
<dbReference type="GO" id="GO:0071281">
    <property type="term" value="P:cellular response to iron ion"/>
    <property type="evidence" value="ECO:0007669"/>
    <property type="project" value="TreeGrafter"/>
</dbReference>
<dbReference type="InterPro" id="IPR002491">
    <property type="entry name" value="ABC_transptr_periplasmic_BD"/>
</dbReference>
<gene>
    <name evidence="6" type="ORF">HNQ41_001107</name>
</gene>
<dbReference type="InterPro" id="IPR050902">
    <property type="entry name" value="ABC_Transporter_SBP"/>
</dbReference>
<name>A0A840QNJ0_9BACI</name>
<dbReference type="Pfam" id="PF01497">
    <property type="entry name" value="Peripla_BP_2"/>
    <property type="match status" value="1"/>
</dbReference>
<evidence type="ECO:0000259" key="5">
    <source>
        <dbReference type="PROSITE" id="PS50983"/>
    </source>
</evidence>
<dbReference type="PANTHER" id="PTHR30535">
    <property type="entry name" value="VITAMIN B12-BINDING PROTEIN"/>
    <property type="match status" value="1"/>
</dbReference>
<sequence length="320" mass="35818">MLKRGKRLTLSVIFFGVLLVGCNDAEEIPKDLEDQRETESAGDEGAFPVTVKDAWEREVTIDEEPEELISILPSNTEFVYTLGAFERLVAVTDNDDYPAEVEDLPSVGDMEIDIEALLMKNPDLVLAGELNNPDGVEQIEEAGVDVIVVDDAHSIAEVQETMTMIGEVLGLNDKAEELNEDFDTRIAQIEEKADMINDEERARVWVEIWPEPELFTVGEGTILNEMIEMVGAENVVNEQGWPEYNEEDAVLHDPDIIITTYGAAIEDSKQQVLDRSAWQDVEAVKNDRVHEVDSGLVERTGPRIIEGVEQLAEKIYPDIY</sequence>
<feature type="signal peptide" evidence="4">
    <location>
        <begin position="1"/>
        <end position="25"/>
    </location>
</feature>
<comment type="similarity">
    <text evidence="1">Belongs to the bacterial solute-binding protein 8 family.</text>
</comment>
<dbReference type="NCBIfam" id="NF038402">
    <property type="entry name" value="TroA_like"/>
    <property type="match status" value="1"/>
</dbReference>
<evidence type="ECO:0000256" key="2">
    <source>
        <dbReference type="ARBA" id="ARBA00022729"/>
    </source>
</evidence>
<evidence type="ECO:0000256" key="3">
    <source>
        <dbReference type="SAM" id="Coils"/>
    </source>
</evidence>
<dbReference type="PROSITE" id="PS50983">
    <property type="entry name" value="FE_B12_PBP"/>
    <property type="match status" value="1"/>
</dbReference>
<dbReference type="RefSeq" id="WP_184663401.1">
    <property type="nucleotide sequence ID" value="NZ_JACHHB010000004.1"/>
</dbReference>
<feature type="coiled-coil region" evidence="3">
    <location>
        <begin position="172"/>
        <end position="199"/>
    </location>
</feature>